<organism evidence="1 2">
    <name type="scientific">Heyndrickxia faecalis</name>
    <dbReference type="NCBI Taxonomy" id="2824910"/>
    <lineage>
        <taxon>Bacteria</taxon>
        <taxon>Bacillati</taxon>
        <taxon>Bacillota</taxon>
        <taxon>Bacilli</taxon>
        <taxon>Bacillales</taxon>
        <taxon>Bacillaceae</taxon>
        <taxon>Heyndrickxia</taxon>
    </lineage>
</organism>
<dbReference type="EMBL" id="JBDGII010000058">
    <property type="protein sequence ID" value="MEW7080344.1"/>
    <property type="molecule type" value="Genomic_DNA"/>
</dbReference>
<dbReference type="InterPro" id="IPR017020">
    <property type="entry name" value="UCP033725"/>
</dbReference>
<dbReference type="Proteomes" id="UP001555176">
    <property type="component" value="Unassembled WGS sequence"/>
</dbReference>
<keyword evidence="2" id="KW-1185">Reference proteome</keyword>
<protein>
    <recommendedName>
        <fullName evidence="3">YopX protein domain-containing protein</fullName>
    </recommendedName>
</protein>
<comment type="caution">
    <text evidence="1">The sequence shown here is derived from an EMBL/GenBank/DDBJ whole genome shotgun (WGS) entry which is preliminary data.</text>
</comment>
<dbReference type="RefSeq" id="WP_026684760.1">
    <property type="nucleotide sequence ID" value="NZ_JBBEWJ010000001.1"/>
</dbReference>
<evidence type="ECO:0000313" key="2">
    <source>
        <dbReference type="Proteomes" id="UP001555176"/>
    </source>
</evidence>
<dbReference type="PIRSF" id="PIRSF033725">
    <property type="entry name" value="UCP033725"/>
    <property type="match status" value="1"/>
</dbReference>
<evidence type="ECO:0000313" key="1">
    <source>
        <dbReference type="EMBL" id="MEW7080344.1"/>
    </source>
</evidence>
<accession>A0ABV3NMN9</accession>
<evidence type="ECO:0008006" key="3">
    <source>
        <dbReference type="Google" id="ProtNLM"/>
    </source>
</evidence>
<gene>
    <name evidence="1" type="ORF">ABC651_15230</name>
</gene>
<proteinExistence type="predicted"/>
<sequence length="131" mass="15055">MIKSGLYAKYNGIEYKVTSDMDGRVMIYTEDKSKVDSTFYDLTGHGGIYKKKVNPKELVNCESITTYGVIEGEKVQILQEKDDQFQVGTGSLFIGEKLQLKRVERDSWIGWISKSRVKIIEERRPVNPEKL</sequence>
<reference evidence="1 2" key="1">
    <citation type="submission" date="2024-04" db="EMBL/GenBank/DDBJ databases">
        <title>Bacterial genomes from commercial probiotics.</title>
        <authorList>
            <person name="Brady R."/>
            <person name="Call G.B."/>
            <person name="Chaston J.M."/>
        </authorList>
    </citation>
    <scope>NUCLEOTIDE SEQUENCE [LARGE SCALE GENOMIC DNA]</scope>
    <source>
        <strain evidence="2">gbc_m</strain>
    </source>
</reference>
<name>A0ABV3NMN9_9BACI</name>